<reference evidence="2" key="1">
    <citation type="journal article" date="2023" name="Nat. Plants">
        <title>Single-cell RNA sequencing provides a high-resolution roadmap for understanding the multicellular compartmentation of specialized metabolism.</title>
        <authorList>
            <person name="Sun S."/>
            <person name="Shen X."/>
            <person name="Li Y."/>
            <person name="Li Y."/>
            <person name="Wang S."/>
            <person name="Li R."/>
            <person name="Zhang H."/>
            <person name="Shen G."/>
            <person name="Guo B."/>
            <person name="Wei J."/>
            <person name="Xu J."/>
            <person name="St-Pierre B."/>
            <person name="Chen S."/>
            <person name="Sun C."/>
        </authorList>
    </citation>
    <scope>NUCLEOTIDE SEQUENCE [LARGE SCALE GENOMIC DNA]</scope>
</reference>
<organism evidence="1 2">
    <name type="scientific">Catharanthus roseus</name>
    <name type="common">Madagascar periwinkle</name>
    <name type="synonym">Vinca rosea</name>
    <dbReference type="NCBI Taxonomy" id="4058"/>
    <lineage>
        <taxon>Eukaryota</taxon>
        <taxon>Viridiplantae</taxon>
        <taxon>Streptophyta</taxon>
        <taxon>Embryophyta</taxon>
        <taxon>Tracheophyta</taxon>
        <taxon>Spermatophyta</taxon>
        <taxon>Magnoliopsida</taxon>
        <taxon>eudicotyledons</taxon>
        <taxon>Gunneridae</taxon>
        <taxon>Pentapetalae</taxon>
        <taxon>asterids</taxon>
        <taxon>lamiids</taxon>
        <taxon>Gentianales</taxon>
        <taxon>Apocynaceae</taxon>
        <taxon>Rauvolfioideae</taxon>
        <taxon>Vinceae</taxon>
        <taxon>Catharanthinae</taxon>
        <taxon>Catharanthus</taxon>
    </lineage>
</organism>
<gene>
    <name evidence="1" type="ORF">M9H77_17536</name>
</gene>
<name>A0ACC0B4V6_CATRO</name>
<sequence length="319" mass="35994">MSLGKSNGNIGWNVSRGCATSYASHRKKLVPKVLHSFLCMGLKSKERLSSFSQFVQLARIIQENKVEVKKAKYWRRAPTADSSPVLTAVGRLAHRLEEHTLPRLVGSTLSSPHGFKDQSFQRRGRCINVIIMYGMKNYQREYDAYHEGYDHDAHTHEGYNVGAYGGNDGDGKWRYPRSMNAFDGNRSYGDEPMVERRFVDSGGVVGVEDRRSVEKELDPIPEHLLVSIFLSPSSLCYKVSLEELKSFVGFLYFSNDTSLVEINIVGFALEFDRNSLQHVCSITSTRGRRYTMEFEGQGKNVGGKLILCYGDLIMSFSSN</sequence>
<proteinExistence type="predicted"/>
<keyword evidence="2" id="KW-1185">Reference proteome</keyword>
<comment type="caution">
    <text evidence="1">The sequence shown here is derived from an EMBL/GenBank/DDBJ whole genome shotgun (WGS) entry which is preliminary data.</text>
</comment>
<accession>A0ACC0B4V6</accession>
<evidence type="ECO:0000313" key="2">
    <source>
        <dbReference type="Proteomes" id="UP001060085"/>
    </source>
</evidence>
<evidence type="ECO:0000313" key="1">
    <source>
        <dbReference type="EMBL" id="KAI5667683.1"/>
    </source>
</evidence>
<protein>
    <submittedName>
        <fullName evidence="1">Uncharacterized protein</fullName>
    </submittedName>
</protein>
<dbReference type="Proteomes" id="UP001060085">
    <property type="component" value="Linkage Group LG04"/>
</dbReference>
<dbReference type="EMBL" id="CM044704">
    <property type="protein sequence ID" value="KAI5667683.1"/>
    <property type="molecule type" value="Genomic_DNA"/>
</dbReference>